<evidence type="ECO:0000313" key="2">
    <source>
        <dbReference type="Proteomes" id="UP000183371"/>
    </source>
</evidence>
<evidence type="ECO:0000313" key="1">
    <source>
        <dbReference type="EMBL" id="SFU13419.1"/>
    </source>
</evidence>
<dbReference type="Proteomes" id="UP000183371">
    <property type="component" value="Unassembled WGS sequence"/>
</dbReference>
<dbReference type="EMBL" id="FPBD01000009">
    <property type="protein sequence ID" value="SFU13419.1"/>
    <property type="molecule type" value="Genomic_DNA"/>
</dbReference>
<organism evidence="1 2">
    <name type="scientific">Pseudovibrio denitrificans</name>
    <dbReference type="NCBI Taxonomy" id="258256"/>
    <lineage>
        <taxon>Bacteria</taxon>
        <taxon>Pseudomonadati</taxon>
        <taxon>Pseudomonadota</taxon>
        <taxon>Alphaproteobacteria</taxon>
        <taxon>Hyphomicrobiales</taxon>
        <taxon>Stappiaceae</taxon>
        <taxon>Pseudovibrio</taxon>
    </lineage>
</organism>
<protein>
    <submittedName>
        <fullName evidence="1">Transcriptional regulator, AlpA family</fullName>
    </submittedName>
</protein>
<dbReference type="RefSeq" id="WP_128647360.1">
    <property type="nucleotide sequence ID" value="NZ_FPBD01000009.1"/>
</dbReference>
<name>A0A1I7DP05_9HYPH</name>
<dbReference type="AlphaFoldDB" id="A0A1I7DP05"/>
<keyword evidence="2" id="KW-1185">Reference proteome</keyword>
<accession>A0A1I7DP05</accession>
<gene>
    <name evidence="1" type="ORF">SAMN05444141_109253</name>
</gene>
<proteinExistence type="predicted"/>
<sequence>MARMNDSDKVGTILLTLTELSEMMKLSFSRLWKLRKDCDKNGFPKPIRIHDGARGLRWRLDEVEIWMESRRTTSGI</sequence>
<reference evidence="2" key="1">
    <citation type="submission" date="2016-10" db="EMBL/GenBank/DDBJ databases">
        <authorList>
            <person name="Varghese N."/>
            <person name="Submissions S."/>
        </authorList>
    </citation>
    <scope>NUCLEOTIDE SEQUENCE [LARGE SCALE GENOMIC DNA]</scope>
    <source>
        <strain evidence="2">DSM 17465</strain>
    </source>
</reference>